<protein>
    <recommendedName>
        <fullName evidence="2">DUF6533 domain-containing protein</fullName>
    </recommendedName>
</protein>
<keyword evidence="1" id="KW-0812">Transmembrane</keyword>
<evidence type="ECO:0000313" key="4">
    <source>
        <dbReference type="Proteomes" id="UP000521872"/>
    </source>
</evidence>
<feature type="transmembrane region" description="Helical" evidence="1">
    <location>
        <begin position="12"/>
        <end position="36"/>
    </location>
</feature>
<proteinExistence type="predicted"/>
<feature type="domain" description="DUF6533" evidence="2">
    <location>
        <begin position="25"/>
        <end position="70"/>
    </location>
</feature>
<dbReference type="EMBL" id="JAACJL010000057">
    <property type="protein sequence ID" value="KAF4611830.1"/>
    <property type="molecule type" value="Genomic_DNA"/>
</dbReference>
<name>A0A8H4QJE5_9AGAR</name>
<evidence type="ECO:0000313" key="3">
    <source>
        <dbReference type="EMBL" id="KAF4611830.1"/>
    </source>
</evidence>
<gene>
    <name evidence="3" type="ORF">D9613_004283</name>
</gene>
<reference evidence="3 4" key="1">
    <citation type="submission" date="2019-12" db="EMBL/GenBank/DDBJ databases">
        <authorList>
            <person name="Floudas D."/>
            <person name="Bentzer J."/>
            <person name="Ahren D."/>
            <person name="Johansson T."/>
            <person name="Persson P."/>
            <person name="Tunlid A."/>
        </authorList>
    </citation>
    <scope>NUCLEOTIDE SEQUENCE [LARGE SCALE GENOMIC DNA]</scope>
    <source>
        <strain evidence="3 4">CBS 102.39</strain>
    </source>
</reference>
<organism evidence="3 4">
    <name type="scientific">Agrocybe pediades</name>
    <dbReference type="NCBI Taxonomy" id="84607"/>
    <lineage>
        <taxon>Eukaryota</taxon>
        <taxon>Fungi</taxon>
        <taxon>Dikarya</taxon>
        <taxon>Basidiomycota</taxon>
        <taxon>Agaricomycotina</taxon>
        <taxon>Agaricomycetes</taxon>
        <taxon>Agaricomycetidae</taxon>
        <taxon>Agaricales</taxon>
        <taxon>Agaricineae</taxon>
        <taxon>Strophariaceae</taxon>
        <taxon>Agrocybe</taxon>
    </lineage>
</organism>
<keyword evidence="1" id="KW-0472">Membrane</keyword>
<evidence type="ECO:0000256" key="1">
    <source>
        <dbReference type="SAM" id="Phobius"/>
    </source>
</evidence>
<feature type="transmembrane region" description="Helical" evidence="1">
    <location>
        <begin position="56"/>
        <end position="78"/>
    </location>
</feature>
<dbReference type="InterPro" id="IPR045340">
    <property type="entry name" value="DUF6533"/>
</dbReference>
<dbReference type="Proteomes" id="UP000521872">
    <property type="component" value="Unassembled WGS sequence"/>
</dbReference>
<accession>A0A8H4QJE5</accession>
<comment type="caution">
    <text evidence="3">The sequence shown here is derived from an EMBL/GenBank/DDBJ whole genome shotgun (WGS) entry which is preliminary data.</text>
</comment>
<evidence type="ECO:0000259" key="2">
    <source>
        <dbReference type="Pfam" id="PF20151"/>
    </source>
</evidence>
<dbReference type="AlphaFoldDB" id="A0A8H4QJE5"/>
<keyword evidence="4" id="KW-1185">Reference proteome</keyword>
<dbReference type="Pfam" id="PF20151">
    <property type="entry name" value="DUF6533"/>
    <property type="match status" value="1"/>
</dbReference>
<keyword evidence="1" id="KW-1133">Transmembrane helix</keyword>
<sequence>MAELISGSHLPIPIGSLVGGIISQYLTVACFALIVYEYLVTLDEEVKHFWKGPFSISRALFFFNRYFPFLPIFVALLCQTLENPSDEL</sequence>